<dbReference type="PANTHER" id="PTHR43651:SF2">
    <property type="entry name" value="1,4-ALPHA-GLUCAN-BRANCHING ENZYME, CHLOROPLASTIC_AMYLOPLASTIC"/>
    <property type="match status" value="1"/>
</dbReference>
<feature type="non-terminal residue" evidence="1">
    <location>
        <position position="144"/>
    </location>
</feature>
<dbReference type="EMBL" id="LXQA010014361">
    <property type="protein sequence ID" value="MCH88551.1"/>
    <property type="molecule type" value="Genomic_DNA"/>
</dbReference>
<dbReference type="GO" id="GO:0003844">
    <property type="term" value="F:1,4-alpha-glucan branching enzyme activity"/>
    <property type="evidence" value="ECO:0007669"/>
    <property type="project" value="TreeGrafter"/>
</dbReference>
<comment type="caution">
    <text evidence="1">The sequence shown here is derived from an EMBL/GenBank/DDBJ whole genome shotgun (WGS) entry which is preliminary data.</text>
</comment>
<dbReference type="Gene3D" id="3.20.20.80">
    <property type="entry name" value="Glycosidases"/>
    <property type="match status" value="1"/>
</dbReference>
<dbReference type="GO" id="GO:0005737">
    <property type="term" value="C:cytoplasm"/>
    <property type="evidence" value="ECO:0007669"/>
    <property type="project" value="TreeGrafter"/>
</dbReference>
<name>A0A392MME8_9FABA</name>
<sequence>MPTLSMSYGFSLGQSIVGDKTIAFLLMDEEMYSSMSCLTDASPTIERGIALHKMIHFITMALGGEGYLNFMGNEFGHPEWIDFPREGNGWSYEKCRRQWNLADTDHLRYKFMNAFDRAMNLLDDRFSFLASTKQIVSSTNNEDK</sequence>
<dbReference type="GO" id="GO:0005975">
    <property type="term" value="P:carbohydrate metabolic process"/>
    <property type="evidence" value="ECO:0007669"/>
    <property type="project" value="TreeGrafter"/>
</dbReference>
<accession>A0A392MME8</accession>
<dbReference type="PANTHER" id="PTHR43651">
    <property type="entry name" value="1,4-ALPHA-GLUCAN-BRANCHING ENZYME"/>
    <property type="match status" value="1"/>
</dbReference>
<dbReference type="SUPFAM" id="SSF51445">
    <property type="entry name" value="(Trans)glycosidases"/>
    <property type="match status" value="1"/>
</dbReference>
<dbReference type="AlphaFoldDB" id="A0A392MME8"/>
<dbReference type="Proteomes" id="UP000265520">
    <property type="component" value="Unassembled WGS sequence"/>
</dbReference>
<protein>
    <submittedName>
        <fullName evidence="1">Starch branching enzyme I</fullName>
    </submittedName>
</protein>
<proteinExistence type="predicted"/>
<keyword evidence="2" id="KW-1185">Reference proteome</keyword>
<gene>
    <name evidence="1" type="ORF">A2U01_0009441</name>
</gene>
<evidence type="ECO:0000313" key="1">
    <source>
        <dbReference type="EMBL" id="MCH88551.1"/>
    </source>
</evidence>
<organism evidence="1 2">
    <name type="scientific">Trifolium medium</name>
    <dbReference type="NCBI Taxonomy" id="97028"/>
    <lineage>
        <taxon>Eukaryota</taxon>
        <taxon>Viridiplantae</taxon>
        <taxon>Streptophyta</taxon>
        <taxon>Embryophyta</taxon>
        <taxon>Tracheophyta</taxon>
        <taxon>Spermatophyta</taxon>
        <taxon>Magnoliopsida</taxon>
        <taxon>eudicotyledons</taxon>
        <taxon>Gunneridae</taxon>
        <taxon>Pentapetalae</taxon>
        <taxon>rosids</taxon>
        <taxon>fabids</taxon>
        <taxon>Fabales</taxon>
        <taxon>Fabaceae</taxon>
        <taxon>Papilionoideae</taxon>
        <taxon>50 kb inversion clade</taxon>
        <taxon>NPAAA clade</taxon>
        <taxon>Hologalegina</taxon>
        <taxon>IRL clade</taxon>
        <taxon>Trifolieae</taxon>
        <taxon>Trifolium</taxon>
    </lineage>
</organism>
<dbReference type="InterPro" id="IPR017853">
    <property type="entry name" value="GH"/>
</dbReference>
<reference evidence="1 2" key="1">
    <citation type="journal article" date="2018" name="Front. Plant Sci.">
        <title>Red Clover (Trifolium pratense) and Zigzag Clover (T. medium) - A Picture of Genomic Similarities and Differences.</title>
        <authorList>
            <person name="Dluhosova J."/>
            <person name="Istvanek J."/>
            <person name="Nedelnik J."/>
            <person name="Repkova J."/>
        </authorList>
    </citation>
    <scope>NUCLEOTIDE SEQUENCE [LARGE SCALE GENOMIC DNA]</scope>
    <source>
        <strain evidence="2">cv. 10/8</strain>
        <tissue evidence="1">Leaf</tissue>
    </source>
</reference>
<evidence type="ECO:0000313" key="2">
    <source>
        <dbReference type="Proteomes" id="UP000265520"/>
    </source>
</evidence>